<accession>A0ABR7TRW0</accession>
<evidence type="ECO:0000313" key="2">
    <source>
        <dbReference type="Proteomes" id="UP000659124"/>
    </source>
</evidence>
<dbReference type="Proteomes" id="UP000659124">
    <property type="component" value="Unassembled WGS sequence"/>
</dbReference>
<sequence>MASRTQTVCAVYENGQITQTYLYGAPETNTNRFSQLETTARSKDGKSFVTMMIERTKQKKEARIVWVTL</sequence>
<dbReference type="EMBL" id="JACVFC010000003">
    <property type="protein sequence ID" value="MBC9933229.1"/>
    <property type="molecule type" value="Genomic_DNA"/>
</dbReference>
<reference evidence="1 2" key="1">
    <citation type="submission" date="2020-09" db="EMBL/GenBank/DDBJ databases">
        <title>Genome sequences of type strains of Chitinophaga qingshengii and Chitinophaga varians.</title>
        <authorList>
            <person name="Kittiwongwattana C."/>
        </authorList>
    </citation>
    <scope>NUCLEOTIDE SEQUENCE [LARGE SCALE GENOMIC DNA]</scope>
    <source>
        <strain evidence="1 2">JCM 30026</strain>
    </source>
</reference>
<evidence type="ECO:0000313" key="1">
    <source>
        <dbReference type="EMBL" id="MBC9933229.1"/>
    </source>
</evidence>
<name>A0ABR7TRW0_9BACT</name>
<protein>
    <submittedName>
        <fullName evidence="1">Uncharacterized protein</fullName>
    </submittedName>
</protein>
<comment type="caution">
    <text evidence="1">The sequence shown here is derived from an EMBL/GenBank/DDBJ whole genome shotgun (WGS) entry which is preliminary data.</text>
</comment>
<keyword evidence="2" id="KW-1185">Reference proteome</keyword>
<dbReference type="RefSeq" id="WP_188090347.1">
    <property type="nucleotide sequence ID" value="NZ_JACVFC010000003.1"/>
</dbReference>
<organism evidence="1 2">
    <name type="scientific">Chitinophaga qingshengii</name>
    <dbReference type="NCBI Taxonomy" id="1569794"/>
    <lineage>
        <taxon>Bacteria</taxon>
        <taxon>Pseudomonadati</taxon>
        <taxon>Bacteroidota</taxon>
        <taxon>Chitinophagia</taxon>
        <taxon>Chitinophagales</taxon>
        <taxon>Chitinophagaceae</taxon>
        <taxon>Chitinophaga</taxon>
    </lineage>
</organism>
<proteinExistence type="predicted"/>
<gene>
    <name evidence="1" type="ORF">ICL07_22760</name>
</gene>